<evidence type="ECO:0008006" key="4">
    <source>
        <dbReference type="Google" id="ProtNLM"/>
    </source>
</evidence>
<evidence type="ECO:0000313" key="2">
    <source>
        <dbReference type="EMBL" id="ACP23014.1"/>
    </source>
</evidence>
<dbReference type="AlphaFoldDB" id="C3KKS8"/>
<dbReference type="Proteomes" id="UP000001054">
    <property type="component" value="Plasmid pNGR234b"/>
</dbReference>
<keyword evidence="3" id="KW-1185">Reference proteome</keyword>
<dbReference type="KEGG" id="rhi:NGR_b15630"/>
<feature type="transmembrane region" description="Helical" evidence="1">
    <location>
        <begin position="83"/>
        <end position="111"/>
    </location>
</feature>
<proteinExistence type="predicted"/>
<reference evidence="2 3" key="2">
    <citation type="journal article" date="2009" name="Appl. Environ. Microbiol.">
        <title>Rhizobium sp. strain NGR234 possesses a remarkable number of secretion systems.</title>
        <authorList>
            <person name="Schmeisser C."/>
            <person name="Liesegang H."/>
            <person name="Krysciak D."/>
            <person name="Bakkou N."/>
            <person name="Le Quere A."/>
            <person name="Wollherr A."/>
            <person name="Heinemeyer I."/>
            <person name="Morgenstern B."/>
            <person name="Pommerening-Roeser A."/>
            <person name="Flores M."/>
            <person name="Palacios R."/>
            <person name="Brenner S."/>
            <person name="Gottschalk G."/>
            <person name="Schmitz R.A."/>
            <person name="Broughton W.J."/>
            <person name="Perret X."/>
            <person name="Strittmatter A.W."/>
            <person name="Streit W.R."/>
        </authorList>
    </citation>
    <scope>NUCLEOTIDE SEQUENCE [LARGE SCALE GENOMIC DNA]</scope>
    <source>
        <strain evidence="3">NBRC 101917 / NGR234</strain>
    </source>
</reference>
<keyword evidence="1" id="KW-0812">Transmembrane</keyword>
<reference evidence="3" key="1">
    <citation type="journal article" date="2004" name="J. Bacteriol.">
        <title>An evolutionary hot spot: the pNGR234b replicon of Rhizobium sp. strain NGR234.</title>
        <authorList>
            <person name="Streit W.R."/>
            <person name="Schmitz R.A."/>
            <person name="Perret X."/>
            <person name="Staehelin C."/>
            <person name="Deakin W.J."/>
            <person name="Raasch C."/>
            <person name="Liesegang H."/>
            <person name="Broughton W.J."/>
        </authorList>
    </citation>
    <scope>NUCLEOTIDE SEQUENCE [LARGE SCALE GENOMIC DNA]</scope>
    <source>
        <strain evidence="3">NBRC 101917 / NGR234</strain>
    </source>
</reference>
<accession>C3KKS8</accession>
<evidence type="ECO:0000313" key="3">
    <source>
        <dbReference type="Proteomes" id="UP000001054"/>
    </source>
</evidence>
<name>C3KKS8_SINFN</name>
<dbReference type="HOGENOM" id="CLU_128115_0_0_5"/>
<keyword evidence="1" id="KW-1133">Transmembrane helix</keyword>
<evidence type="ECO:0000256" key="1">
    <source>
        <dbReference type="SAM" id="Phobius"/>
    </source>
</evidence>
<organism evidence="2 3">
    <name type="scientific">Sinorhizobium fredii (strain NBRC 101917 / NGR234)</name>
    <dbReference type="NCBI Taxonomy" id="394"/>
    <lineage>
        <taxon>Bacteria</taxon>
        <taxon>Pseudomonadati</taxon>
        <taxon>Pseudomonadota</taxon>
        <taxon>Alphaproteobacteria</taxon>
        <taxon>Hyphomicrobiales</taxon>
        <taxon>Rhizobiaceae</taxon>
        <taxon>Sinorhizobium/Ensifer group</taxon>
        <taxon>Sinorhizobium</taxon>
    </lineage>
</organism>
<keyword evidence="2" id="KW-0614">Plasmid</keyword>
<dbReference type="PATRIC" id="fig|394.7.peg.1978"/>
<protein>
    <recommendedName>
        <fullName evidence="4">Transmembrane protein</fullName>
    </recommendedName>
</protein>
<sequence length="161" mass="17080">MILYLAAFASLVLTALSLGPSFAHVLEAPPRLSVWSPELWREATVFNGQFALFAKVGAPLDVGSILMASVLAYLVANERPAFWFALAGAGLLTAGLAAWFTIVAPANAIVATWKPEFIPPDFDAVRLRWEIGHMVVAAAKLTAFAFLCASALAPRLPAGIS</sequence>
<feature type="transmembrane region" description="Helical" evidence="1">
    <location>
        <begin position="131"/>
        <end position="153"/>
    </location>
</feature>
<gene>
    <name evidence="2" type="ordered locus">NGR_b15630</name>
</gene>
<geneLocation type="plasmid" evidence="3">
    <name>sym pNGR234b</name>
</geneLocation>
<dbReference type="EMBL" id="CP000874">
    <property type="protein sequence ID" value="ACP23014.1"/>
    <property type="molecule type" value="Genomic_DNA"/>
</dbReference>
<dbReference type="RefSeq" id="WP_015887645.1">
    <property type="nucleotide sequence ID" value="NC_012586.1"/>
</dbReference>
<keyword evidence="1" id="KW-0472">Membrane</keyword>
<feature type="transmembrane region" description="Helical" evidence="1">
    <location>
        <begin position="56"/>
        <end position="76"/>
    </location>
</feature>
<dbReference type="OrthoDB" id="8277996at2"/>